<dbReference type="Proteomes" id="UP000054630">
    <property type="component" value="Unassembled WGS sequence"/>
</dbReference>
<evidence type="ECO:0000313" key="1">
    <source>
        <dbReference type="EMBL" id="KRX25032.1"/>
    </source>
</evidence>
<protein>
    <recommendedName>
        <fullName evidence="3">Reverse transcriptase domain-containing protein</fullName>
    </recommendedName>
</protein>
<dbReference type="OrthoDB" id="5920525at2759"/>
<evidence type="ECO:0008006" key="3">
    <source>
        <dbReference type="Google" id="ProtNLM"/>
    </source>
</evidence>
<evidence type="ECO:0000313" key="2">
    <source>
        <dbReference type="Proteomes" id="UP000054630"/>
    </source>
</evidence>
<dbReference type="AlphaFoldDB" id="A0A0V0SEG7"/>
<name>A0A0V0SEG7_9BILA</name>
<organism evidence="1 2">
    <name type="scientific">Trichinella nelsoni</name>
    <dbReference type="NCBI Taxonomy" id="6336"/>
    <lineage>
        <taxon>Eukaryota</taxon>
        <taxon>Metazoa</taxon>
        <taxon>Ecdysozoa</taxon>
        <taxon>Nematoda</taxon>
        <taxon>Enoplea</taxon>
        <taxon>Dorylaimia</taxon>
        <taxon>Trichinellida</taxon>
        <taxon>Trichinellidae</taxon>
        <taxon>Trichinella</taxon>
    </lineage>
</organism>
<dbReference type="STRING" id="6336.A0A0V0SEG7"/>
<dbReference type="EMBL" id="JYDL01000014">
    <property type="protein sequence ID" value="KRX25032.1"/>
    <property type="molecule type" value="Genomic_DNA"/>
</dbReference>
<sequence>MYVDDLTTSCNGVDETRQLVPRLTEVMRTGGFALKKWASNDLEALTDLPPEDVSSADEGRLWKTLGLHWNWHSHHLTFVPLPEIPPERHDSKRQLLSLASRLFFDPLGCLAPFTIRAKRLFQSLG</sequence>
<dbReference type="PANTHER" id="PTHR47331:SF1">
    <property type="entry name" value="GAG-LIKE PROTEIN"/>
    <property type="match status" value="1"/>
</dbReference>
<keyword evidence="2" id="KW-1185">Reference proteome</keyword>
<proteinExistence type="predicted"/>
<comment type="caution">
    <text evidence="1">The sequence shown here is derived from an EMBL/GenBank/DDBJ whole genome shotgun (WGS) entry which is preliminary data.</text>
</comment>
<accession>A0A0V0SEG7</accession>
<gene>
    <name evidence="1" type="ORF">T07_3070</name>
</gene>
<reference evidence="1 2" key="1">
    <citation type="submission" date="2015-01" db="EMBL/GenBank/DDBJ databases">
        <title>Evolution of Trichinella species and genotypes.</title>
        <authorList>
            <person name="Korhonen P.K."/>
            <person name="Edoardo P."/>
            <person name="Giuseppe L.R."/>
            <person name="Gasser R.B."/>
        </authorList>
    </citation>
    <scope>NUCLEOTIDE SEQUENCE [LARGE SCALE GENOMIC DNA]</scope>
    <source>
        <strain evidence="1">ISS37</strain>
    </source>
</reference>
<dbReference type="PANTHER" id="PTHR47331">
    <property type="entry name" value="PHD-TYPE DOMAIN-CONTAINING PROTEIN"/>
    <property type="match status" value="1"/>
</dbReference>